<dbReference type="KEGG" id="lhs:DLD54_01495"/>
<keyword evidence="8" id="KW-0472">Membrane</keyword>
<proteinExistence type="predicted"/>
<evidence type="ECO:0000313" key="9">
    <source>
        <dbReference type="EMBL" id="UZX29943.1"/>
    </source>
</evidence>
<keyword evidence="7" id="KW-1133">Transmembrane helix</keyword>
<dbReference type="PANTHER" id="PTHR37324">
    <property type="entry name" value="PTS SYSTEM GALACTITOL-SPECIFIC EIIC COMPONENT"/>
    <property type="match status" value="1"/>
</dbReference>
<evidence type="ECO:0000256" key="8">
    <source>
        <dbReference type="ARBA" id="ARBA00023136"/>
    </source>
</evidence>
<evidence type="ECO:0000256" key="4">
    <source>
        <dbReference type="ARBA" id="ARBA00022597"/>
    </source>
</evidence>
<sequence>MAFINSIIGLGSAVMMPIIFFIVGLIFRMHPAKAFKAGMLVGVGFTGVSMVINLMLGALGPASKAMVERLGLKLTVTDVGWGTASTIGWGSPIMLVAVVGFLVINAILLFLNLTKTVDLDIFNFWIFLLVGAVIYAGTNNYWIAIIADWIIYTLTLIIADITQPIIQKKFPNKDLNGISFPHLTCLAWVPFGIIGNWICEHIPGLNKIQLDPETINKKMGILGEPISFGAIIGVLMGILANYSFSKILTLGVNIAASMYLLPIVVNVLVSGLVMVKDHVNAKLKDWFPKRKFYIGMDTALLIDDPSVLSTGLLLLPLAIILAFLLPGNKVLPFADLASLMFLFALVAPFCNRNIFRMLISGLLIIITIFYIGTSIAPEFTKAALQANVTSIKSFSSITNIVGSATTWIGWIFIKVSEWIAAII</sequence>
<keyword evidence="3" id="KW-1003">Cell membrane</keyword>
<dbReference type="Pfam" id="PF03611">
    <property type="entry name" value="EIIC-GAT"/>
    <property type="match status" value="1"/>
</dbReference>
<dbReference type="EMBL" id="CP084389">
    <property type="protein sequence ID" value="UZX29943.1"/>
    <property type="molecule type" value="Genomic_DNA"/>
</dbReference>
<dbReference type="GO" id="GO:0009401">
    <property type="term" value="P:phosphoenolpyruvate-dependent sugar phosphotransferase system"/>
    <property type="evidence" value="ECO:0007669"/>
    <property type="project" value="UniProtKB-KW"/>
</dbReference>
<keyword evidence="4" id="KW-0762">Sugar transport</keyword>
<dbReference type="InterPro" id="IPR004703">
    <property type="entry name" value="PTS_sugar-sp_permease"/>
</dbReference>
<comment type="subcellular location">
    <subcellularLocation>
        <location evidence="1">Cell membrane</location>
        <topology evidence="1">Multi-pass membrane protein</topology>
    </subcellularLocation>
</comment>
<dbReference type="PIRSF" id="PIRSF006304">
    <property type="entry name" value="GatC"/>
    <property type="match status" value="1"/>
</dbReference>
<dbReference type="InterPro" id="IPR013853">
    <property type="entry name" value="EIIC-GAT"/>
</dbReference>
<evidence type="ECO:0000256" key="1">
    <source>
        <dbReference type="ARBA" id="ARBA00004651"/>
    </source>
</evidence>
<evidence type="ECO:0000256" key="7">
    <source>
        <dbReference type="ARBA" id="ARBA00022989"/>
    </source>
</evidence>
<keyword evidence="10" id="KW-1185">Reference proteome</keyword>
<organism evidence="9 10">
    <name type="scientific">Lactobacillus helsingborgensis</name>
    <dbReference type="NCBI Taxonomy" id="1218494"/>
    <lineage>
        <taxon>Bacteria</taxon>
        <taxon>Bacillati</taxon>
        <taxon>Bacillota</taxon>
        <taxon>Bacilli</taxon>
        <taxon>Lactobacillales</taxon>
        <taxon>Lactobacillaceae</taxon>
        <taxon>Lactobacillus</taxon>
    </lineage>
</organism>
<keyword evidence="2" id="KW-0813">Transport</keyword>
<keyword evidence="6" id="KW-0812">Transmembrane</keyword>
<dbReference type="InterPro" id="IPR013014">
    <property type="entry name" value="PTS_EIIC_2"/>
</dbReference>
<dbReference type="OrthoDB" id="9787936at2"/>
<reference evidence="9" key="1">
    <citation type="submission" date="2021-09" db="EMBL/GenBank/DDBJ databases">
        <title>Lactobacillus species from Apis mellifera, Switzerland.</title>
        <authorList>
            <person name="Pfister J."/>
            <person name="Brown A."/>
            <person name="Neumann P."/>
            <person name="Collaud A."/>
            <person name="Retschnig G."/>
            <person name="Perreten V."/>
        </authorList>
    </citation>
    <scope>NUCLEOTIDE SEQUENCE</scope>
    <source>
        <strain evidence="9">IBH002</strain>
    </source>
</reference>
<evidence type="ECO:0000313" key="10">
    <source>
        <dbReference type="Proteomes" id="UP001164557"/>
    </source>
</evidence>
<dbReference type="PROSITE" id="PS51104">
    <property type="entry name" value="PTS_EIIC_TYPE_2"/>
    <property type="match status" value="1"/>
</dbReference>
<accession>A0A0F4M5H5</accession>
<evidence type="ECO:0000256" key="5">
    <source>
        <dbReference type="ARBA" id="ARBA00022683"/>
    </source>
</evidence>
<dbReference type="GO" id="GO:0015577">
    <property type="term" value="F:galactitol transmembrane transporter activity"/>
    <property type="evidence" value="ECO:0007669"/>
    <property type="project" value="InterPro"/>
</dbReference>
<protein>
    <submittedName>
        <fullName evidence="9">PTS galactitol transporter subunit IIC</fullName>
    </submittedName>
</protein>
<dbReference type="AlphaFoldDB" id="A0A0F4M5H5"/>
<name>A0A0F4M5H5_9LACO</name>
<gene>
    <name evidence="9" type="ORF">LDX53_01515</name>
</gene>
<dbReference type="Proteomes" id="UP001164557">
    <property type="component" value="Chromosome"/>
</dbReference>
<keyword evidence="5" id="KW-0598">Phosphotransferase system</keyword>
<evidence type="ECO:0000256" key="3">
    <source>
        <dbReference type="ARBA" id="ARBA00022475"/>
    </source>
</evidence>
<dbReference type="RefSeq" id="WP_046326698.1">
    <property type="nucleotide sequence ID" value="NZ_CP029544.1"/>
</dbReference>
<dbReference type="GO" id="GO:0005886">
    <property type="term" value="C:plasma membrane"/>
    <property type="evidence" value="ECO:0007669"/>
    <property type="project" value="UniProtKB-SubCell"/>
</dbReference>
<evidence type="ECO:0000256" key="6">
    <source>
        <dbReference type="ARBA" id="ARBA00022692"/>
    </source>
</evidence>
<dbReference type="PANTHER" id="PTHR37324:SF2">
    <property type="entry name" value="PTS SYSTEM GALACTITOL-SPECIFIC EIIC COMPONENT"/>
    <property type="match status" value="1"/>
</dbReference>
<evidence type="ECO:0000256" key="2">
    <source>
        <dbReference type="ARBA" id="ARBA00022448"/>
    </source>
</evidence>